<dbReference type="Pfam" id="PF06167">
    <property type="entry name" value="Peptidase_M90"/>
    <property type="match status" value="1"/>
</dbReference>
<sequence length="196" mass="21944">MVEFVIGAGVLIVAALAVKILSIESARPEIEIRHKPFPVEWRSILEKQWPIYSRLPEELRGQLEQLSLIFLERIEIRGIEGLEITDGIRVLTASQACLLLINQKSFFPDKLRSVVIRPRGYTATQHESYGGITSEKEIQVLGQSWEHGLVVLSWDNAKSGARNAKDGRNLVIHEFAHQLDQADGRSDGAPVLGSRE</sequence>
<dbReference type="Gene3D" id="1.10.472.150">
    <property type="entry name" value="Glucose-regulated metallo-peptidase M90, N-terminal domain"/>
    <property type="match status" value="1"/>
</dbReference>
<feature type="non-terminal residue" evidence="1">
    <location>
        <position position="196"/>
    </location>
</feature>
<gene>
    <name evidence="1" type="ORF">METZ01_LOCUS516815</name>
</gene>
<dbReference type="GO" id="GO:0008237">
    <property type="term" value="F:metallopeptidase activity"/>
    <property type="evidence" value="ECO:0007669"/>
    <property type="project" value="InterPro"/>
</dbReference>
<reference evidence="1" key="1">
    <citation type="submission" date="2018-05" db="EMBL/GenBank/DDBJ databases">
        <authorList>
            <person name="Lanie J.A."/>
            <person name="Ng W.-L."/>
            <person name="Kazmierczak K.M."/>
            <person name="Andrzejewski T.M."/>
            <person name="Davidsen T.M."/>
            <person name="Wayne K.J."/>
            <person name="Tettelin H."/>
            <person name="Glass J.I."/>
            <person name="Rusch D."/>
            <person name="Podicherti R."/>
            <person name="Tsui H.-C.T."/>
            <person name="Winkler M.E."/>
        </authorList>
    </citation>
    <scope>NUCLEOTIDE SEQUENCE</scope>
</reference>
<dbReference type="Gene3D" id="3.40.390.10">
    <property type="entry name" value="Collagenase (Catalytic Domain)"/>
    <property type="match status" value="1"/>
</dbReference>
<organism evidence="1">
    <name type="scientific">marine metagenome</name>
    <dbReference type="NCBI Taxonomy" id="408172"/>
    <lineage>
        <taxon>unclassified sequences</taxon>
        <taxon>metagenomes</taxon>
        <taxon>ecological metagenomes</taxon>
    </lineage>
</organism>
<dbReference type="GO" id="GO:0005829">
    <property type="term" value="C:cytosol"/>
    <property type="evidence" value="ECO:0007669"/>
    <property type="project" value="TreeGrafter"/>
</dbReference>
<dbReference type="SUPFAM" id="SSF55486">
    <property type="entry name" value="Metalloproteases ('zincins'), catalytic domain"/>
    <property type="match status" value="1"/>
</dbReference>
<dbReference type="AlphaFoldDB" id="A0A383F4Q5"/>
<dbReference type="PANTHER" id="PTHR30164:SF2">
    <property type="entry name" value="PROTEIN MTFA"/>
    <property type="match status" value="1"/>
</dbReference>
<dbReference type="GO" id="GO:0004177">
    <property type="term" value="F:aminopeptidase activity"/>
    <property type="evidence" value="ECO:0007669"/>
    <property type="project" value="TreeGrafter"/>
</dbReference>
<dbReference type="EMBL" id="UINC01231432">
    <property type="protein sequence ID" value="SVE63961.1"/>
    <property type="molecule type" value="Genomic_DNA"/>
</dbReference>
<protein>
    <submittedName>
        <fullName evidence="1">Uncharacterized protein</fullName>
    </submittedName>
</protein>
<dbReference type="InterPro" id="IPR010384">
    <property type="entry name" value="MtfA_fam"/>
</dbReference>
<proteinExistence type="predicted"/>
<accession>A0A383F4Q5</accession>
<evidence type="ECO:0000313" key="1">
    <source>
        <dbReference type="EMBL" id="SVE63961.1"/>
    </source>
</evidence>
<dbReference type="InterPro" id="IPR042252">
    <property type="entry name" value="MtfA_N"/>
</dbReference>
<dbReference type="InterPro" id="IPR024079">
    <property type="entry name" value="MetalloPept_cat_dom_sf"/>
</dbReference>
<dbReference type="PANTHER" id="PTHR30164">
    <property type="entry name" value="MTFA PEPTIDASE"/>
    <property type="match status" value="1"/>
</dbReference>
<name>A0A383F4Q5_9ZZZZ</name>